<evidence type="ECO:0000313" key="2">
    <source>
        <dbReference type="EMBL" id="AWM36213.1"/>
    </source>
</evidence>
<dbReference type="InterPro" id="IPR013096">
    <property type="entry name" value="Cupin_2"/>
</dbReference>
<organism evidence="2 3">
    <name type="scientific">Gemmata obscuriglobus</name>
    <dbReference type="NCBI Taxonomy" id="114"/>
    <lineage>
        <taxon>Bacteria</taxon>
        <taxon>Pseudomonadati</taxon>
        <taxon>Planctomycetota</taxon>
        <taxon>Planctomycetia</taxon>
        <taxon>Gemmatales</taxon>
        <taxon>Gemmataceae</taxon>
        <taxon>Gemmata</taxon>
    </lineage>
</organism>
<dbReference type="PANTHER" id="PTHR36440">
    <property type="entry name" value="PUTATIVE (AFU_ORTHOLOGUE AFUA_8G07350)-RELATED"/>
    <property type="match status" value="1"/>
</dbReference>
<dbReference type="SUPFAM" id="SSF51182">
    <property type="entry name" value="RmlC-like cupins"/>
    <property type="match status" value="1"/>
</dbReference>
<dbReference type="RefSeq" id="WP_010043725.1">
    <property type="nucleotide sequence ID" value="NZ_CP025958.1"/>
</dbReference>
<dbReference type="KEGG" id="gog:C1280_03765"/>
<dbReference type="InterPro" id="IPR014710">
    <property type="entry name" value="RmlC-like_jellyroll"/>
</dbReference>
<dbReference type="Pfam" id="PF07883">
    <property type="entry name" value="Cupin_2"/>
    <property type="match status" value="1"/>
</dbReference>
<gene>
    <name evidence="2" type="ORF">C1280_03765</name>
</gene>
<dbReference type="OrthoDB" id="9794183at2"/>
<name>A0A2Z3GQT7_9BACT</name>
<reference evidence="2 3" key="1">
    <citation type="submission" date="2018-01" db="EMBL/GenBank/DDBJ databases">
        <title>G. obscuriglobus.</title>
        <authorList>
            <person name="Franke J."/>
            <person name="Blomberg W."/>
            <person name="Selmecki A."/>
        </authorList>
    </citation>
    <scope>NUCLEOTIDE SEQUENCE [LARGE SCALE GENOMIC DNA]</scope>
    <source>
        <strain evidence="2 3">DSM 5831</strain>
    </source>
</reference>
<dbReference type="PANTHER" id="PTHR36440:SF1">
    <property type="entry name" value="PUTATIVE (AFU_ORTHOLOGUE AFUA_8G07350)-RELATED"/>
    <property type="match status" value="1"/>
</dbReference>
<protein>
    <submittedName>
        <fullName evidence="2">Cupin domain-containing protein</fullName>
    </submittedName>
</protein>
<dbReference type="Proteomes" id="UP000245802">
    <property type="component" value="Chromosome"/>
</dbReference>
<dbReference type="InterPro" id="IPR053146">
    <property type="entry name" value="QDO-like"/>
</dbReference>
<dbReference type="InterPro" id="IPR011051">
    <property type="entry name" value="RmlC_Cupin_sf"/>
</dbReference>
<proteinExistence type="predicted"/>
<evidence type="ECO:0000313" key="3">
    <source>
        <dbReference type="Proteomes" id="UP000245802"/>
    </source>
</evidence>
<dbReference type="Gene3D" id="2.60.120.10">
    <property type="entry name" value="Jelly Rolls"/>
    <property type="match status" value="1"/>
</dbReference>
<evidence type="ECO:0000259" key="1">
    <source>
        <dbReference type="Pfam" id="PF07883"/>
    </source>
</evidence>
<dbReference type="AlphaFoldDB" id="A0A2Z3GQT7"/>
<sequence>MNPKIVPAGEGRRLNVLGDNQLVRLTGADTGGSFTLIEQTNPPGVGVPLHAHANEDELLHVLEGAMDLTVGGRTTRAEAGAVVLLPRNVPHAFVTVGPGITRSTVTAFPAGIEHMFEELGALPPGPPVMETVFEICGRYGIRFLQPAEPGDDLAGV</sequence>
<keyword evidence="3" id="KW-1185">Reference proteome</keyword>
<dbReference type="EMBL" id="CP025958">
    <property type="protein sequence ID" value="AWM36213.1"/>
    <property type="molecule type" value="Genomic_DNA"/>
</dbReference>
<feature type="domain" description="Cupin type-2" evidence="1">
    <location>
        <begin position="40"/>
        <end position="99"/>
    </location>
</feature>
<accession>A0A2Z3GQT7</accession>